<evidence type="ECO:0000313" key="1">
    <source>
        <dbReference type="EMBL" id="ART31572.1"/>
    </source>
</evidence>
<sequence length="75" mass="8874">MHSRLDWKVFQACETIKAILRNQRFTRLIICRILPYRKSPLSKSLSSSMMLVRSFLSSSSIHYSKSCCLYRNFHT</sequence>
<organism evidence="1">
    <name type="scientific">Utricularia reniformis</name>
    <dbReference type="NCBI Taxonomy" id="192314"/>
    <lineage>
        <taxon>Eukaryota</taxon>
        <taxon>Viridiplantae</taxon>
        <taxon>Streptophyta</taxon>
        <taxon>Embryophyta</taxon>
        <taxon>Tracheophyta</taxon>
        <taxon>Spermatophyta</taxon>
        <taxon>Magnoliopsida</taxon>
        <taxon>eudicotyledons</taxon>
        <taxon>Gunneridae</taxon>
        <taxon>Pentapetalae</taxon>
        <taxon>asterids</taxon>
        <taxon>lamiids</taxon>
        <taxon>Lamiales</taxon>
        <taxon>Lentibulariaceae</taxon>
        <taxon>Utricularia</taxon>
    </lineage>
</organism>
<accession>A0A1Y0B2A2</accession>
<dbReference type="AlphaFoldDB" id="A0A1Y0B2A2"/>
<geneLocation type="mitochondrion" evidence="1"/>
<gene>
    <name evidence="1" type="ORF">AEK19_MT1376</name>
</gene>
<name>A0A1Y0B2A2_9LAMI</name>
<reference evidence="1" key="1">
    <citation type="submission" date="2017-03" db="EMBL/GenBank/DDBJ databases">
        <title>The mitochondrial genome of the carnivorous plant Utricularia reniformis (Lentibulariaceae): structure, comparative analysis and evolutionary landmarks.</title>
        <authorList>
            <person name="Silva S.R."/>
            <person name="Alvarenga D.O."/>
            <person name="Michael T.P."/>
            <person name="Miranda V.F.O."/>
            <person name="Varani A.M."/>
        </authorList>
    </citation>
    <scope>NUCLEOTIDE SEQUENCE</scope>
</reference>
<keyword evidence="1" id="KW-0496">Mitochondrion</keyword>
<dbReference type="EMBL" id="KY774314">
    <property type="protein sequence ID" value="ART31572.1"/>
    <property type="molecule type" value="Genomic_DNA"/>
</dbReference>
<proteinExistence type="predicted"/>
<protein>
    <submittedName>
        <fullName evidence="1">Uncharacterized protein</fullName>
    </submittedName>
</protein>